<dbReference type="Pfam" id="PF01648">
    <property type="entry name" value="ACPS"/>
    <property type="match status" value="1"/>
</dbReference>
<dbReference type="OrthoDB" id="190168at2"/>
<dbReference type="PANTHER" id="PTHR12215:SF10">
    <property type="entry name" value="L-AMINOADIPATE-SEMIALDEHYDE DEHYDROGENASE-PHOSPHOPANTETHEINYL TRANSFERASE"/>
    <property type="match status" value="1"/>
</dbReference>
<dbReference type="InterPro" id="IPR055066">
    <property type="entry name" value="AASDHPPT_N"/>
</dbReference>
<name>A0A5P2UH99_9ACTN</name>
<proteinExistence type="inferred from homology"/>
<evidence type="ECO:0000256" key="1">
    <source>
        <dbReference type="ARBA" id="ARBA00010990"/>
    </source>
</evidence>
<dbReference type="RefSeq" id="WP_150516946.1">
    <property type="nucleotide sequence ID" value="NZ_BMVX01000007.1"/>
</dbReference>
<dbReference type="InterPro" id="IPR050559">
    <property type="entry name" value="P-Pant_transferase_sf"/>
</dbReference>
<dbReference type="Gene3D" id="3.90.470.20">
    <property type="entry name" value="4'-phosphopantetheinyl transferase domain"/>
    <property type="match status" value="1"/>
</dbReference>
<dbReference type="EMBL" id="CP023701">
    <property type="protein sequence ID" value="QEU77845.1"/>
    <property type="molecule type" value="Genomic_DNA"/>
</dbReference>
<dbReference type="GO" id="GO:0000287">
    <property type="term" value="F:magnesium ion binding"/>
    <property type="evidence" value="ECO:0007669"/>
    <property type="project" value="InterPro"/>
</dbReference>
<evidence type="ECO:0000256" key="2">
    <source>
        <dbReference type="ARBA" id="ARBA00022679"/>
    </source>
</evidence>
<reference evidence="6" key="1">
    <citation type="journal article" date="2014" name="Int. J. Syst. Evol. Microbiol.">
        <title>Complete genome sequence of Corynebacterium casei LMG S-19264T (=DSM 44701T), isolated from a smear-ripened cheese.</title>
        <authorList>
            <consortium name="US DOE Joint Genome Institute (JGI-PGF)"/>
            <person name="Walter F."/>
            <person name="Albersmeier A."/>
            <person name="Kalinowski J."/>
            <person name="Ruckert C."/>
        </authorList>
    </citation>
    <scope>NUCLEOTIDE SEQUENCE</scope>
    <source>
        <strain evidence="6">JCM 4834</strain>
    </source>
</reference>
<comment type="similarity">
    <text evidence="1">Belongs to the P-Pant transferase superfamily. Gsp/Sfp/HetI/AcpT family.</text>
</comment>
<dbReference type="GO" id="GO:0019878">
    <property type="term" value="P:lysine biosynthetic process via aminoadipic acid"/>
    <property type="evidence" value="ECO:0007669"/>
    <property type="project" value="TreeGrafter"/>
</dbReference>
<evidence type="ECO:0000256" key="3">
    <source>
        <dbReference type="SAM" id="MobiDB-lite"/>
    </source>
</evidence>
<dbReference type="KEGG" id="ssub:CP968_05745"/>
<dbReference type="Pfam" id="PF22624">
    <property type="entry name" value="AASDHPPT_N"/>
    <property type="match status" value="1"/>
</dbReference>
<evidence type="ECO:0000259" key="5">
    <source>
        <dbReference type="Pfam" id="PF22624"/>
    </source>
</evidence>
<dbReference type="InterPro" id="IPR037143">
    <property type="entry name" value="4-PPantetheinyl_Trfase_dom_sf"/>
</dbReference>
<dbReference type="InterPro" id="IPR008278">
    <property type="entry name" value="4-PPantetheinyl_Trfase_dom"/>
</dbReference>
<accession>A0A5P2UH99</accession>
<feature type="domain" description="4'-phosphopantetheinyl transferase" evidence="4">
    <location>
        <begin position="110"/>
        <end position="172"/>
    </location>
</feature>
<evidence type="ECO:0000313" key="6">
    <source>
        <dbReference type="EMBL" id="GGZ62745.1"/>
    </source>
</evidence>
<dbReference type="EMBL" id="BMVX01000007">
    <property type="protein sequence ID" value="GGZ62745.1"/>
    <property type="molecule type" value="Genomic_DNA"/>
</dbReference>
<reference evidence="6" key="3">
    <citation type="submission" date="2020-09" db="EMBL/GenBank/DDBJ databases">
        <authorList>
            <person name="Sun Q."/>
            <person name="Ohkuma M."/>
        </authorList>
    </citation>
    <scope>NUCLEOTIDE SEQUENCE</scope>
    <source>
        <strain evidence="6">JCM 4834</strain>
    </source>
</reference>
<organism evidence="7 8">
    <name type="scientific">Streptomyces subrutilus</name>
    <dbReference type="NCBI Taxonomy" id="36818"/>
    <lineage>
        <taxon>Bacteria</taxon>
        <taxon>Bacillati</taxon>
        <taxon>Actinomycetota</taxon>
        <taxon>Actinomycetes</taxon>
        <taxon>Kitasatosporales</taxon>
        <taxon>Streptomycetaceae</taxon>
        <taxon>Streptomyces</taxon>
    </lineage>
</organism>
<dbReference type="Proteomes" id="UP000326831">
    <property type="component" value="Chromosome"/>
</dbReference>
<evidence type="ECO:0000259" key="4">
    <source>
        <dbReference type="Pfam" id="PF01648"/>
    </source>
</evidence>
<evidence type="ECO:0000313" key="8">
    <source>
        <dbReference type="Proteomes" id="UP000326831"/>
    </source>
</evidence>
<keyword evidence="2 7" id="KW-0808">Transferase</keyword>
<feature type="domain" description="4'-phosphopantetheinyl transferase N-terminal" evidence="5">
    <location>
        <begin position="28"/>
        <end position="105"/>
    </location>
</feature>
<dbReference type="GO" id="GO:0008897">
    <property type="term" value="F:holo-[acyl-carrier-protein] synthase activity"/>
    <property type="evidence" value="ECO:0007669"/>
    <property type="project" value="InterPro"/>
</dbReference>
<dbReference type="AlphaFoldDB" id="A0A5P2UH99"/>
<gene>
    <name evidence="7" type="ORF">CP968_05745</name>
    <name evidence="6" type="ORF">GCM10010371_22760</name>
</gene>
<dbReference type="SUPFAM" id="SSF56214">
    <property type="entry name" value="4'-phosphopantetheinyl transferase"/>
    <property type="match status" value="2"/>
</dbReference>
<keyword evidence="8" id="KW-1185">Reference proteome</keyword>
<evidence type="ECO:0000313" key="7">
    <source>
        <dbReference type="EMBL" id="QEU77845.1"/>
    </source>
</evidence>
<sequence length="229" mass="24151">MLRELSAPAGARVWWVDTAAYRHTVPGSLHVLDARETARAAAFLREADRETYLCAHLALRRLLGEHLGVAPGAVRFTRGPHGAPAVADSPWRFSLAHSGAVSLVALSRAPVGVDVEALPEPGTVERVTGALHPREAHEIRAAAPADRPAAFARAWTRKEAYLKALGTGLTRDTAADHTGAGPRPARLPGWRLTDLVLPVPDTHRAALATRVGGAPDRPPGTSPPPPGTG</sequence>
<dbReference type="Proteomes" id="UP000634660">
    <property type="component" value="Unassembled WGS sequence"/>
</dbReference>
<dbReference type="GO" id="GO:0005829">
    <property type="term" value="C:cytosol"/>
    <property type="evidence" value="ECO:0007669"/>
    <property type="project" value="TreeGrafter"/>
</dbReference>
<feature type="compositionally biased region" description="Pro residues" evidence="3">
    <location>
        <begin position="216"/>
        <end position="229"/>
    </location>
</feature>
<feature type="region of interest" description="Disordered" evidence="3">
    <location>
        <begin position="209"/>
        <end position="229"/>
    </location>
</feature>
<reference evidence="7 8" key="2">
    <citation type="submission" date="2017-09" db="EMBL/GenBank/DDBJ databases">
        <authorList>
            <person name="Lee N."/>
            <person name="Cho B.-K."/>
        </authorList>
    </citation>
    <scope>NUCLEOTIDE SEQUENCE [LARGE SCALE GENOMIC DNA]</scope>
    <source>
        <strain evidence="7 8">ATCC 27467</strain>
    </source>
</reference>
<dbReference type="PANTHER" id="PTHR12215">
    <property type="entry name" value="PHOSPHOPANTETHEINE TRANSFERASE"/>
    <property type="match status" value="1"/>
</dbReference>
<protein>
    <submittedName>
        <fullName evidence="6 7">4'-phosphopantetheinyl transferase</fullName>
    </submittedName>
</protein>